<evidence type="ECO:0000313" key="5">
    <source>
        <dbReference type="Ensembl" id="ENSGAGP00000001850.1"/>
    </source>
</evidence>
<evidence type="ECO:0000256" key="2">
    <source>
        <dbReference type="PROSITE-ProRule" id="PRU00302"/>
    </source>
</evidence>
<dbReference type="SUPFAM" id="SSF57535">
    <property type="entry name" value="Complement control module/SCR domain"/>
    <property type="match status" value="1"/>
</dbReference>
<keyword evidence="3" id="KW-1133">Transmembrane helix</keyword>
<accession>A0A452GJI8</accession>
<comment type="caution">
    <text evidence="2">Lacks conserved residue(s) required for the propagation of feature annotation.</text>
</comment>
<dbReference type="Ensembl" id="ENSGAGT00000002103.1">
    <property type="protein sequence ID" value="ENSGAGP00000001850.1"/>
    <property type="gene ID" value="ENSGAGG00000001478.1"/>
</dbReference>
<reference evidence="5" key="2">
    <citation type="submission" date="2025-08" db="UniProtKB">
        <authorList>
            <consortium name="Ensembl"/>
        </authorList>
    </citation>
    <scope>IDENTIFICATION</scope>
</reference>
<feature type="domain" description="Sushi" evidence="4">
    <location>
        <begin position="29"/>
        <end position="94"/>
    </location>
</feature>
<dbReference type="InterPro" id="IPR035976">
    <property type="entry name" value="Sushi/SCR/CCP_sf"/>
</dbReference>
<dbReference type="Pfam" id="PF00084">
    <property type="entry name" value="Sushi"/>
    <property type="match status" value="1"/>
</dbReference>
<organism evidence="5 6">
    <name type="scientific">Gopherus agassizii</name>
    <name type="common">Agassiz's desert tortoise</name>
    <dbReference type="NCBI Taxonomy" id="38772"/>
    <lineage>
        <taxon>Eukaryota</taxon>
        <taxon>Metazoa</taxon>
        <taxon>Chordata</taxon>
        <taxon>Craniata</taxon>
        <taxon>Vertebrata</taxon>
        <taxon>Euteleostomi</taxon>
        <taxon>Archelosauria</taxon>
        <taxon>Testudinata</taxon>
        <taxon>Testudines</taxon>
        <taxon>Cryptodira</taxon>
        <taxon>Durocryptodira</taxon>
        <taxon>Testudinoidea</taxon>
        <taxon>Testudinidae</taxon>
        <taxon>Gopherus</taxon>
    </lineage>
</organism>
<dbReference type="AlphaFoldDB" id="A0A452GJI8"/>
<evidence type="ECO:0000259" key="4">
    <source>
        <dbReference type="PROSITE" id="PS50923"/>
    </source>
</evidence>
<evidence type="ECO:0000313" key="6">
    <source>
        <dbReference type="Proteomes" id="UP000291020"/>
    </source>
</evidence>
<sequence>MTFIMRMWEVSFDALCGFSFSCVFPFLLVGCGVPMRLNFAELRNEYKNQNYFSVGKTAKYICRPGYGSDPQLQPAITCLENGRWSELFSTFCRTLFFYFFFNF</sequence>
<keyword evidence="2" id="KW-0768">Sushi</keyword>
<name>A0A452GJI8_9SAUR</name>
<keyword evidence="1" id="KW-1015">Disulfide bond</keyword>
<evidence type="ECO:0000256" key="1">
    <source>
        <dbReference type="ARBA" id="ARBA00023157"/>
    </source>
</evidence>
<dbReference type="SMART" id="SM00032">
    <property type="entry name" value="CCP"/>
    <property type="match status" value="1"/>
</dbReference>
<proteinExistence type="predicted"/>
<dbReference type="InterPro" id="IPR000436">
    <property type="entry name" value="Sushi_SCR_CCP_dom"/>
</dbReference>
<reference evidence="6" key="1">
    <citation type="journal article" date="2017" name="PLoS ONE">
        <title>The Agassiz's desert tortoise genome provides a resource for the conservation of a threatened species.</title>
        <authorList>
            <person name="Tollis M."/>
            <person name="DeNardo D.F."/>
            <person name="Cornelius J.A."/>
            <person name="Dolby G.A."/>
            <person name="Edwards T."/>
            <person name="Henen B.T."/>
            <person name="Karl A.E."/>
            <person name="Murphy R.W."/>
            <person name="Kusumi K."/>
        </authorList>
    </citation>
    <scope>NUCLEOTIDE SEQUENCE [LARGE SCALE GENOMIC DNA]</scope>
</reference>
<feature type="transmembrane region" description="Helical" evidence="3">
    <location>
        <begin position="12"/>
        <end position="33"/>
    </location>
</feature>
<evidence type="ECO:0000256" key="3">
    <source>
        <dbReference type="SAM" id="Phobius"/>
    </source>
</evidence>
<dbReference type="CDD" id="cd00033">
    <property type="entry name" value="CCP"/>
    <property type="match status" value="1"/>
</dbReference>
<keyword evidence="6" id="KW-1185">Reference proteome</keyword>
<dbReference type="Proteomes" id="UP000291020">
    <property type="component" value="Unassembled WGS sequence"/>
</dbReference>
<keyword evidence="3" id="KW-0812">Transmembrane</keyword>
<reference evidence="5" key="3">
    <citation type="submission" date="2025-09" db="UniProtKB">
        <authorList>
            <consortium name="Ensembl"/>
        </authorList>
    </citation>
    <scope>IDENTIFICATION</scope>
</reference>
<keyword evidence="3" id="KW-0472">Membrane</keyword>
<dbReference type="PROSITE" id="PS50923">
    <property type="entry name" value="SUSHI"/>
    <property type="match status" value="1"/>
</dbReference>
<dbReference type="Gene3D" id="2.10.70.10">
    <property type="entry name" value="Complement Module, domain 1"/>
    <property type="match status" value="1"/>
</dbReference>
<dbReference type="PROSITE" id="PS51257">
    <property type="entry name" value="PROKAR_LIPOPROTEIN"/>
    <property type="match status" value="1"/>
</dbReference>
<protein>
    <recommendedName>
        <fullName evidence="4">Sushi domain-containing protein</fullName>
    </recommendedName>
</protein>